<evidence type="ECO:0000313" key="6">
    <source>
        <dbReference type="Proteomes" id="UP000275408"/>
    </source>
</evidence>
<organism evidence="5 6">
    <name type="scientific">Pocillopora damicornis</name>
    <name type="common">Cauliflower coral</name>
    <name type="synonym">Millepora damicornis</name>
    <dbReference type="NCBI Taxonomy" id="46731"/>
    <lineage>
        <taxon>Eukaryota</taxon>
        <taxon>Metazoa</taxon>
        <taxon>Cnidaria</taxon>
        <taxon>Anthozoa</taxon>
        <taxon>Hexacorallia</taxon>
        <taxon>Scleractinia</taxon>
        <taxon>Astrocoeniina</taxon>
        <taxon>Pocilloporidae</taxon>
        <taxon>Pocillopora</taxon>
    </lineage>
</organism>
<feature type="domain" description="Kazal-like" evidence="4">
    <location>
        <begin position="843"/>
        <end position="895"/>
    </location>
</feature>
<keyword evidence="6" id="KW-1185">Reference proteome</keyword>
<dbReference type="PANTHER" id="PTHR10913:SF45">
    <property type="entry name" value="FOLLISTATIN, ISOFORM A-RELATED"/>
    <property type="match status" value="1"/>
</dbReference>
<evidence type="ECO:0000256" key="1">
    <source>
        <dbReference type="ARBA" id="ARBA00022690"/>
    </source>
</evidence>
<dbReference type="InterPro" id="IPR050653">
    <property type="entry name" value="Prot_Inhib_GrowthFact_Antg"/>
</dbReference>
<keyword evidence="1" id="KW-0646">Protease inhibitor</keyword>
<dbReference type="CDD" id="cd00104">
    <property type="entry name" value="KAZAL_FS"/>
    <property type="match status" value="4"/>
</dbReference>
<name>A0A3M6T6P8_POCDA</name>
<dbReference type="PROSITE" id="PS51465">
    <property type="entry name" value="KAZAL_2"/>
    <property type="match status" value="4"/>
</dbReference>
<comment type="caution">
    <text evidence="5">The sequence shown here is derived from an EMBL/GenBank/DDBJ whole genome shotgun (WGS) entry which is preliminary data.</text>
</comment>
<dbReference type="InterPro" id="IPR002861">
    <property type="entry name" value="Reeler_dom"/>
</dbReference>
<dbReference type="GO" id="GO:0030154">
    <property type="term" value="P:cell differentiation"/>
    <property type="evidence" value="ECO:0007669"/>
    <property type="project" value="TreeGrafter"/>
</dbReference>
<evidence type="ECO:0000313" key="5">
    <source>
        <dbReference type="EMBL" id="RMX36988.1"/>
    </source>
</evidence>
<dbReference type="SMART" id="SM00280">
    <property type="entry name" value="KAZAL"/>
    <property type="match status" value="4"/>
</dbReference>
<sequence>MHKRAISAPAAESFYGSGNAKAMKLQVHLSILLVTIISCFWVDGTNVPSCASMRSWFPGNTPLTLADNLPYQLSVSSYTGGGYYSGSLHTIYLNGSMGGDNKTRSFVGFIVYAENSVKEYPNGQFVKNNLSSGVEENSCGNLSIIQNSTTSGNWTSIKLVWEAPKDGYLAGNITFRASVLEKTDPVTYYEGFTAHLKYACPVNKCASCPGGFYITDSNCEFVCTDIYAPVCGTDGKTYGNKCEMERHACKQMGQDVSSKKRLQVDYNGECGGVEGGVETVRLTWFSLKYIDNTTISEVVPKGSTTNIQDAVDSVQTWSTTNRLQLNVAKCKELMISFSKTANNFPTLNIDSGQLEVVTNARILGLAVSDDLKRLKACDKLFNDIVTTPSHNLGHLLPERHIPRYNLRQTRVFVPPRAKTCRFTNTLVPYEATCVSLYIACHPVLICLGGLCKFAFLCQHEVMRSWFPGTPPSNFSENLPYRLSVHGHTGYFPGSSHTIYLNGSRNFVGFIVYAENSVKNYTNGRFVKEDLPTGVEEVRCGDLYIIQNSTSSGNWTSVKMLWKPPQSYKAGNITFRASVLENTNPVVYYEGFTAHLKYQCPLPKCVQCPTGVCDVACGGIYDPVCGTDGKTYSNKCEMQRHSCEKKSPITVQKDGPCAMKLHVYLSSSLVTLSLYAWVDCANVPSCAHMRSWFPRTPPSDISENVPYLLSIDGHAEDGYLPGSSHTICLNGSKTFFGFIVYAENSVKNYTNGRFVKEDLPLGVEEVSCGDLYIVQNSTSSGNWTSVKMLWKAPHMGDCDISCAAVNAPVCGTDGITYDNKCKMNRQSCVKESSITVQYEGKCGSAARDECNKHCSKDYRPVCGTNGKSYNNECHIRGSACTDGVNVTVAYRGECNAMFYFWWFRE</sequence>
<dbReference type="EMBL" id="RCHS01004212">
    <property type="protein sequence ID" value="RMX36988.1"/>
    <property type="molecule type" value="Genomic_DNA"/>
</dbReference>
<dbReference type="InterPro" id="IPR002350">
    <property type="entry name" value="Kazal_dom"/>
</dbReference>
<dbReference type="OrthoDB" id="5988724at2759"/>
<dbReference type="Gene3D" id="3.30.60.30">
    <property type="match status" value="4"/>
</dbReference>
<accession>A0A3M6T6P8</accession>
<feature type="domain" description="Kazal-like" evidence="4">
    <location>
        <begin position="213"/>
        <end position="272"/>
    </location>
</feature>
<dbReference type="Pfam" id="PF02014">
    <property type="entry name" value="Reeler"/>
    <property type="match status" value="2"/>
</dbReference>
<reference evidence="5 6" key="1">
    <citation type="journal article" date="2018" name="Sci. Rep.">
        <title>Comparative analysis of the Pocillopora damicornis genome highlights role of immune system in coral evolution.</title>
        <authorList>
            <person name="Cunning R."/>
            <person name="Bay R.A."/>
            <person name="Gillette P."/>
            <person name="Baker A.C."/>
            <person name="Traylor-Knowles N."/>
        </authorList>
    </citation>
    <scope>NUCLEOTIDE SEQUENCE [LARGE SCALE GENOMIC DNA]</scope>
    <source>
        <strain evidence="5">RSMAS</strain>
        <tissue evidence="5">Whole animal</tissue>
    </source>
</reference>
<dbReference type="AlphaFoldDB" id="A0A3M6T6P8"/>
<dbReference type="GO" id="GO:0005576">
    <property type="term" value="C:extracellular region"/>
    <property type="evidence" value="ECO:0007669"/>
    <property type="project" value="TreeGrafter"/>
</dbReference>
<gene>
    <name evidence="5" type="ORF">pdam_00005047</name>
</gene>
<keyword evidence="2" id="KW-0722">Serine protease inhibitor</keyword>
<feature type="domain" description="Kazal-like" evidence="4">
    <location>
        <begin position="791"/>
        <end position="842"/>
    </location>
</feature>
<protein>
    <recommendedName>
        <fullName evidence="4">Kazal-like domain-containing protein</fullName>
    </recommendedName>
</protein>
<dbReference type="SUPFAM" id="SSF100895">
    <property type="entry name" value="Kazal-type serine protease inhibitors"/>
    <property type="match status" value="4"/>
</dbReference>
<dbReference type="Gene3D" id="2.60.40.4060">
    <property type="entry name" value="Reeler domain"/>
    <property type="match status" value="2"/>
</dbReference>
<feature type="domain" description="Kazal-like" evidence="4">
    <location>
        <begin position="608"/>
        <end position="658"/>
    </location>
</feature>
<keyword evidence="3" id="KW-1015">Disulfide bond</keyword>
<dbReference type="InterPro" id="IPR036058">
    <property type="entry name" value="Kazal_dom_sf"/>
</dbReference>
<dbReference type="CDD" id="cd08544">
    <property type="entry name" value="Reeler"/>
    <property type="match status" value="1"/>
</dbReference>
<evidence type="ECO:0000256" key="2">
    <source>
        <dbReference type="ARBA" id="ARBA00022900"/>
    </source>
</evidence>
<dbReference type="Proteomes" id="UP000275408">
    <property type="component" value="Unassembled WGS sequence"/>
</dbReference>
<evidence type="ECO:0000259" key="4">
    <source>
        <dbReference type="PROSITE" id="PS51465"/>
    </source>
</evidence>
<dbReference type="Pfam" id="PF07648">
    <property type="entry name" value="Kazal_2"/>
    <property type="match status" value="3"/>
</dbReference>
<proteinExistence type="predicted"/>
<dbReference type="InterPro" id="IPR042307">
    <property type="entry name" value="Reeler_sf"/>
</dbReference>
<dbReference type="Pfam" id="PF00050">
    <property type="entry name" value="Kazal_1"/>
    <property type="match status" value="1"/>
</dbReference>
<evidence type="ECO:0000256" key="3">
    <source>
        <dbReference type="ARBA" id="ARBA00023157"/>
    </source>
</evidence>
<dbReference type="PANTHER" id="PTHR10913">
    <property type="entry name" value="FOLLISTATIN-RELATED"/>
    <property type="match status" value="1"/>
</dbReference>